<comment type="caution">
    <text evidence="1">The sequence shown here is derived from an EMBL/GenBank/DDBJ whole genome shotgun (WGS) entry which is preliminary data.</text>
</comment>
<dbReference type="Proteomes" id="UP001165064">
    <property type="component" value="Unassembled WGS sequence"/>
</dbReference>
<protein>
    <submittedName>
        <fullName evidence="1">Unnamed protein product</fullName>
    </submittedName>
</protein>
<sequence>MHSTYIQLMFTMRKKIKPETIKDAFEKSSVGKDVRTLENQKKIIATFGTYDTFLESKVNTEEDTMAPINEYLKKHNLEKVSNIVDWEDVVEEIVNDAQIARELADAAELVDQSMVSDDSYSFSSEALF</sequence>
<organism evidence="1 2">
    <name type="scientific">Ambrosiozyma monospora</name>
    <name type="common">Yeast</name>
    <name type="synonym">Endomycopsis monosporus</name>
    <dbReference type="NCBI Taxonomy" id="43982"/>
    <lineage>
        <taxon>Eukaryota</taxon>
        <taxon>Fungi</taxon>
        <taxon>Dikarya</taxon>
        <taxon>Ascomycota</taxon>
        <taxon>Saccharomycotina</taxon>
        <taxon>Pichiomycetes</taxon>
        <taxon>Pichiales</taxon>
        <taxon>Pichiaceae</taxon>
        <taxon>Ambrosiozyma</taxon>
    </lineage>
</organism>
<dbReference type="EMBL" id="BSXS01006541">
    <property type="protein sequence ID" value="GME85673.1"/>
    <property type="molecule type" value="Genomic_DNA"/>
</dbReference>
<evidence type="ECO:0000313" key="2">
    <source>
        <dbReference type="Proteomes" id="UP001165064"/>
    </source>
</evidence>
<gene>
    <name evidence="1" type="ORF">Amon02_000772300</name>
</gene>
<keyword evidence="2" id="KW-1185">Reference proteome</keyword>
<accession>A0ACB5TD99</accession>
<evidence type="ECO:0000313" key="1">
    <source>
        <dbReference type="EMBL" id="GME85673.1"/>
    </source>
</evidence>
<reference evidence="1" key="1">
    <citation type="submission" date="2023-04" db="EMBL/GenBank/DDBJ databases">
        <title>Ambrosiozyma monospora NBRC 10751.</title>
        <authorList>
            <person name="Ichikawa N."/>
            <person name="Sato H."/>
            <person name="Tonouchi N."/>
        </authorList>
    </citation>
    <scope>NUCLEOTIDE SEQUENCE</scope>
    <source>
        <strain evidence="1">NBRC 10751</strain>
    </source>
</reference>
<name>A0ACB5TD99_AMBMO</name>
<proteinExistence type="predicted"/>